<comment type="caution">
    <text evidence="1">The sequence shown here is derived from an EMBL/GenBank/DDBJ whole genome shotgun (WGS) entry which is preliminary data.</text>
</comment>
<reference evidence="1" key="2">
    <citation type="submission" date="2020-11" db="EMBL/GenBank/DDBJ databases">
        <authorList>
            <person name="McCartney M.A."/>
            <person name="Auch B."/>
            <person name="Kono T."/>
            <person name="Mallez S."/>
            <person name="Becker A."/>
            <person name="Gohl D.M."/>
            <person name="Silverstein K.A.T."/>
            <person name="Koren S."/>
            <person name="Bechman K.B."/>
            <person name="Herman A."/>
            <person name="Abrahante J.E."/>
            <person name="Garbe J."/>
        </authorList>
    </citation>
    <scope>NUCLEOTIDE SEQUENCE</scope>
    <source>
        <strain evidence="1">Duluth1</strain>
        <tissue evidence="1">Whole animal</tissue>
    </source>
</reference>
<dbReference type="EMBL" id="JAIWYP010000004">
    <property type="protein sequence ID" value="KAH3840794.1"/>
    <property type="molecule type" value="Genomic_DNA"/>
</dbReference>
<gene>
    <name evidence="1" type="ORF">DPMN_114250</name>
</gene>
<proteinExistence type="predicted"/>
<keyword evidence="2" id="KW-1185">Reference proteome</keyword>
<evidence type="ECO:0000313" key="1">
    <source>
        <dbReference type="EMBL" id="KAH3840794.1"/>
    </source>
</evidence>
<organism evidence="1 2">
    <name type="scientific">Dreissena polymorpha</name>
    <name type="common">Zebra mussel</name>
    <name type="synonym">Mytilus polymorpha</name>
    <dbReference type="NCBI Taxonomy" id="45954"/>
    <lineage>
        <taxon>Eukaryota</taxon>
        <taxon>Metazoa</taxon>
        <taxon>Spiralia</taxon>
        <taxon>Lophotrochozoa</taxon>
        <taxon>Mollusca</taxon>
        <taxon>Bivalvia</taxon>
        <taxon>Autobranchia</taxon>
        <taxon>Heteroconchia</taxon>
        <taxon>Euheterodonta</taxon>
        <taxon>Imparidentia</taxon>
        <taxon>Neoheterodontei</taxon>
        <taxon>Myida</taxon>
        <taxon>Dreissenoidea</taxon>
        <taxon>Dreissenidae</taxon>
        <taxon>Dreissena</taxon>
    </lineage>
</organism>
<sequence length="131" mass="14774">MEATRAAMDVDSQKAGYKLASKLVRLLFTDKELAASCGQGIRKIRYSSYFRQPTSRSSQRSVSSSILKNQYSTKNTLCLSHVTEGLPNINDKCNCCNHHAFLHESGRGCTVRGDKIGFNNWNLSFTTRRQY</sequence>
<accession>A0A9D4QRJ4</accession>
<dbReference type="AlphaFoldDB" id="A0A9D4QRJ4"/>
<reference evidence="1" key="1">
    <citation type="journal article" date="2019" name="bioRxiv">
        <title>The Genome of the Zebra Mussel, Dreissena polymorpha: A Resource for Invasive Species Research.</title>
        <authorList>
            <person name="McCartney M.A."/>
            <person name="Auch B."/>
            <person name="Kono T."/>
            <person name="Mallez S."/>
            <person name="Zhang Y."/>
            <person name="Obille A."/>
            <person name="Becker A."/>
            <person name="Abrahante J.E."/>
            <person name="Garbe J."/>
            <person name="Badalamenti J.P."/>
            <person name="Herman A."/>
            <person name="Mangelson H."/>
            <person name="Liachko I."/>
            <person name="Sullivan S."/>
            <person name="Sone E.D."/>
            <person name="Koren S."/>
            <person name="Silverstein K.A.T."/>
            <person name="Beckman K.B."/>
            <person name="Gohl D.M."/>
        </authorList>
    </citation>
    <scope>NUCLEOTIDE SEQUENCE</scope>
    <source>
        <strain evidence="1">Duluth1</strain>
        <tissue evidence="1">Whole animal</tissue>
    </source>
</reference>
<protein>
    <submittedName>
        <fullName evidence="1">Uncharacterized protein</fullName>
    </submittedName>
</protein>
<name>A0A9D4QRJ4_DREPO</name>
<evidence type="ECO:0000313" key="2">
    <source>
        <dbReference type="Proteomes" id="UP000828390"/>
    </source>
</evidence>
<dbReference type="Proteomes" id="UP000828390">
    <property type="component" value="Unassembled WGS sequence"/>
</dbReference>